<dbReference type="Gene3D" id="3.40.50.200">
    <property type="entry name" value="Peptidase S8/S53 domain"/>
    <property type="match status" value="1"/>
</dbReference>
<name>S4Y001_SORCE</name>
<protein>
    <recommendedName>
        <fullName evidence="2">Peptidase S8/S53 domain-containing protein</fullName>
    </recommendedName>
</protein>
<gene>
    <name evidence="3" type="ORF">SCE1572_24910</name>
</gene>
<evidence type="ECO:0000313" key="3">
    <source>
        <dbReference type="EMBL" id="AGP37445.1"/>
    </source>
</evidence>
<evidence type="ECO:0000313" key="4">
    <source>
        <dbReference type="EMBL" id="AKI82217.1"/>
    </source>
</evidence>
<organism evidence="3 5">
    <name type="scientific">Sorangium cellulosum So0157-2</name>
    <dbReference type="NCBI Taxonomy" id="1254432"/>
    <lineage>
        <taxon>Bacteria</taxon>
        <taxon>Pseudomonadati</taxon>
        <taxon>Myxococcota</taxon>
        <taxon>Polyangia</taxon>
        <taxon>Polyangiales</taxon>
        <taxon>Polyangiaceae</taxon>
        <taxon>Sorangium</taxon>
    </lineage>
</organism>
<dbReference type="KEGG" id="scu:SCE1572_24910"/>
<reference evidence="4" key="3">
    <citation type="submission" date="2015-05" db="EMBL/GenBank/DDBJ databases">
        <title>The biosynthetic gene cluster for the epothilones from Sorangium cellulosum So0157-2.</title>
        <authorList>
            <person name="Li Y.Z."/>
            <person name="Li Z.F."/>
            <person name="Xia Z.J."/>
            <person name="Zhao J.Y."/>
            <person name="Sun X."/>
            <person name="Zhao L."/>
            <person name="Hu W."/>
            <person name="Liu H."/>
            <person name="Wu Z.H."/>
            <person name="Liu W.F."/>
        </authorList>
    </citation>
    <scope>NUCLEOTIDE SEQUENCE</scope>
    <source>
        <strain evidence="4">So0157-2</strain>
    </source>
</reference>
<reference evidence="4" key="1">
    <citation type="journal article" date="2013" name="Appl. Microbiol. Biotechnol.">
        <title>Characteristics and activity analysis of epothilone operon promoters from Sorangium cellulosum strains in Escherichia coli.</title>
        <authorList>
            <person name="Zhu L.P."/>
            <person name="Li Z.F."/>
            <person name="Sun X."/>
            <person name="Li S.G."/>
            <person name="Li Y.Z."/>
        </authorList>
    </citation>
    <scope>NUCLEOTIDE SEQUENCE</scope>
    <source>
        <strain evidence="4">So0157-2</strain>
    </source>
</reference>
<dbReference type="InterPro" id="IPR000209">
    <property type="entry name" value="Peptidase_S8/S53_dom"/>
</dbReference>
<evidence type="ECO:0000259" key="2">
    <source>
        <dbReference type="Pfam" id="PF00082"/>
    </source>
</evidence>
<dbReference type="STRING" id="1254432.SCE1572_24910"/>
<dbReference type="Pfam" id="PF00082">
    <property type="entry name" value="Peptidase_S8"/>
    <property type="match status" value="1"/>
</dbReference>
<dbReference type="CDD" id="cd00306">
    <property type="entry name" value="Peptidases_S8_S53"/>
    <property type="match status" value="1"/>
</dbReference>
<sequence>MADAPNRPGHPGYDLSYGFQDVPTPDELREFREARVAIRSPEDPLEHNETLVARVGAVRLTCIATPTQEQIGRLRPSPVLCERRGTRGDPVGVDTEIWTGRPLAPGPSADPPSPPSHADKDLWMPKDGSLQAEKRRAAVYPSLPSLLARIGATDARPLRHPDVAKVVVAVIDTELTVGRNDKEEFPPDRVGPVESAYFPRTLVSPRLETRGNHGDLMTRVVAESLAGTHAYVRRIRVPPHASSYLAPTDLAMAVAEAVEPRGGGAEAYPADVILIPMSSGRWGMPPHLYAVVAEAARAGRGGRGAVIVCSTGRPDDNQDTMPRYSWPSAALGADELGSHPDVLLVGPCDLAGRWLRRYGERLTDETPDALRLTTGISGRMGPAVDIVAPGVCSVLHERGGLTDESSLASALVAGVAALVLQANPSLTAREVRTVLRQTALISRAVDAPYGPEAAGCSDFGRDGHNFKVGAGMVNALGATLAARDPICQTLLQVAAPAPPPPELDALLADPALLIARWFDHWTVGYTGNGRIAAGYRAHRSGLARLLLCSAPLREDLGWVMRHLFAIFTYDGGHRWYSPSGGPQANHGALRRRLRRVAQTLRAEIAGGVGPGDLDRGPLDAWAGALDASLEKLSDAALEALLLGAFLGYGVDHGKSNLPPSSVPFRQLARHELRG</sequence>
<dbReference type="GO" id="GO:0004252">
    <property type="term" value="F:serine-type endopeptidase activity"/>
    <property type="evidence" value="ECO:0007669"/>
    <property type="project" value="InterPro"/>
</dbReference>
<dbReference type="GO" id="GO:0006508">
    <property type="term" value="P:proteolysis"/>
    <property type="evidence" value="ECO:0007669"/>
    <property type="project" value="InterPro"/>
</dbReference>
<feature type="region of interest" description="Disordered" evidence="1">
    <location>
        <begin position="1"/>
        <end position="20"/>
    </location>
</feature>
<proteinExistence type="predicted"/>
<dbReference type="AlphaFoldDB" id="S4Y001"/>
<feature type="domain" description="Peptidase S8/S53" evidence="2">
    <location>
        <begin position="166"/>
        <end position="471"/>
    </location>
</feature>
<dbReference type="RefSeq" id="WP_020736905.1">
    <property type="nucleotide sequence ID" value="NC_021658.1"/>
</dbReference>
<dbReference type="EMBL" id="CP003969">
    <property type="protein sequence ID" value="AGP37445.1"/>
    <property type="molecule type" value="Genomic_DNA"/>
</dbReference>
<dbReference type="eggNOG" id="COG1404">
    <property type="taxonomic scope" value="Bacteria"/>
</dbReference>
<dbReference type="EMBL" id="EU414841">
    <property type="protein sequence ID" value="AKI82217.1"/>
    <property type="molecule type" value="Genomic_DNA"/>
</dbReference>
<dbReference type="OrthoDB" id="5516833at2"/>
<feature type="compositionally biased region" description="Pro residues" evidence="1">
    <location>
        <begin position="104"/>
        <end position="115"/>
    </location>
</feature>
<dbReference type="Proteomes" id="UP000014803">
    <property type="component" value="Chromosome"/>
</dbReference>
<accession>S4Y001</accession>
<dbReference type="PATRIC" id="fig|1254432.3.peg.5657"/>
<dbReference type="SUPFAM" id="SSF52743">
    <property type="entry name" value="Subtilisin-like"/>
    <property type="match status" value="1"/>
</dbReference>
<dbReference type="InterPro" id="IPR036852">
    <property type="entry name" value="Peptidase_S8/S53_dom_sf"/>
</dbReference>
<feature type="region of interest" description="Disordered" evidence="1">
    <location>
        <begin position="82"/>
        <end position="124"/>
    </location>
</feature>
<reference evidence="3 5" key="2">
    <citation type="journal article" date="2013" name="Sci. Rep.">
        <title>Extraordinary expansion of a Sorangium cellulosum genome from an alkaline milieu.</title>
        <authorList>
            <person name="Han K."/>
            <person name="Li Z.F."/>
            <person name="Peng R."/>
            <person name="Zhu L.P."/>
            <person name="Zhou T."/>
            <person name="Wang L.G."/>
            <person name="Li S.G."/>
            <person name="Zhang X.B."/>
            <person name="Hu W."/>
            <person name="Wu Z.H."/>
            <person name="Qin N."/>
            <person name="Li Y.Z."/>
        </authorList>
    </citation>
    <scope>NUCLEOTIDE SEQUENCE [LARGE SCALE GENOMIC DNA]</scope>
    <source>
        <strain evidence="3 5">So0157-2</strain>
    </source>
</reference>
<dbReference type="HOGENOM" id="CLU_407034_0_0_7"/>
<evidence type="ECO:0000256" key="1">
    <source>
        <dbReference type="SAM" id="MobiDB-lite"/>
    </source>
</evidence>
<evidence type="ECO:0000313" key="5">
    <source>
        <dbReference type="Proteomes" id="UP000014803"/>
    </source>
</evidence>